<dbReference type="InterPro" id="IPR051677">
    <property type="entry name" value="AfsR-DnrI-RedD_regulator"/>
</dbReference>
<protein>
    <submittedName>
        <fullName evidence="6">ATP-, maltotriose-and DNA-dependent transcriptional regulator MalT</fullName>
    </submittedName>
</protein>
<dbReference type="SMART" id="SM00862">
    <property type="entry name" value="Trans_reg_C"/>
    <property type="match status" value="1"/>
</dbReference>
<accession>A0A1H6VRV9</accession>
<evidence type="ECO:0000313" key="7">
    <source>
        <dbReference type="Proteomes" id="UP000198707"/>
    </source>
</evidence>
<feature type="domain" description="OmpR/PhoB-type" evidence="4">
    <location>
        <begin position="785"/>
        <end position="867"/>
    </location>
</feature>
<evidence type="ECO:0000259" key="4">
    <source>
        <dbReference type="SMART" id="SM00862"/>
    </source>
</evidence>
<dbReference type="InterPro" id="IPR036388">
    <property type="entry name" value="WH-like_DNA-bd_sf"/>
</dbReference>
<keyword evidence="7" id="KW-1185">Reference proteome</keyword>
<dbReference type="InterPro" id="IPR059106">
    <property type="entry name" value="WHD_MalT"/>
</dbReference>
<dbReference type="InterPro" id="IPR005158">
    <property type="entry name" value="BTAD"/>
</dbReference>
<dbReference type="Pfam" id="PF13424">
    <property type="entry name" value="TPR_12"/>
    <property type="match status" value="1"/>
</dbReference>
<keyword evidence="2" id="KW-0238">DNA-binding</keyword>
<dbReference type="Pfam" id="PF03704">
    <property type="entry name" value="BTAD"/>
    <property type="match status" value="1"/>
</dbReference>
<dbReference type="EMBL" id="FNYV01000002">
    <property type="protein sequence ID" value="SEJ02942.1"/>
    <property type="molecule type" value="Genomic_DNA"/>
</dbReference>
<dbReference type="Gene3D" id="1.10.10.10">
    <property type="entry name" value="Winged helix-like DNA-binding domain superfamily/Winged helix DNA-binding domain"/>
    <property type="match status" value="1"/>
</dbReference>
<dbReference type="Pfam" id="PF25873">
    <property type="entry name" value="WHD_MalT"/>
    <property type="match status" value="1"/>
</dbReference>
<dbReference type="RefSeq" id="WP_092377230.1">
    <property type="nucleotide sequence ID" value="NZ_BOPI01000036.1"/>
</dbReference>
<dbReference type="Gene3D" id="1.25.40.10">
    <property type="entry name" value="Tetratricopeptide repeat domain"/>
    <property type="match status" value="3"/>
</dbReference>
<dbReference type="Pfam" id="PF00486">
    <property type="entry name" value="Trans_reg_C"/>
    <property type="match status" value="1"/>
</dbReference>
<proteinExistence type="inferred from homology"/>
<dbReference type="GO" id="GO:0000160">
    <property type="term" value="P:phosphorelay signal transduction system"/>
    <property type="evidence" value="ECO:0007669"/>
    <property type="project" value="InterPro"/>
</dbReference>
<dbReference type="InterPro" id="IPR011990">
    <property type="entry name" value="TPR-like_helical_dom_sf"/>
</dbReference>
<gene>
    <name evidence="6" type="ORF">SAMN05443287_102657</name>
</gene>
<comment type="similarity">
    <text evidence="1">Belongs to the AfsR/DnrI/RedD regulatory family.</text>
</comment>
<keyword evidence="3" id="KW-0802">TPR repeat</keyword>
<dbReference type="GO" id="GO:0003677">
    <property type="term" value="F:DNA binding"/>
    <property type="evidence" value="ECO:0007669"/>
    <property type="project" value="UniProtKB-KW"/>
</dbReference>
<dbReference type="SMART" id="SM01043">
    <property type="entry name" value="BTAD"/>
    <property type="match status" value="1"/>
</dbReference>
<dbReference type="STRING" id="1144548.SAMN05443287_102657"/>
<evidence type="ECO:0000256" key="3">
    <source>
        <dbReference type="PROSITE-ProRule" id="PRU00339"/>
    </source>
</evidence>
<feature type="domain" description="Bacterial transcriptional activator" evidence="5">
    <location>
        <begin position="874"/>
        <end position="1006"/>
    </location>
</feature>
<evidence type="ECO:0000313" key="6">
    <source>
        <dbReference type="EMBL" id="SEJ02942.1"/>
    </source>
</evidence>
<sequence>MSVTEDRLLNRRCTLVVAAAGYGKTSAVRGWLVDRPVRWCDGAEAIPLATSAPERLAVLGARCAVDPAGDEPAWLVLDDVPRLSHRQLRTLLDAVELLAQRLRIVLLTRYPPATHRIPAGLLTEIGPAELTLSPEQVSALLATDHGLTDPTLATRIHTATAGWPALVTLAAKTASASGADGEDLAGPGTPLESYLMREVLAELPSQARQLLRDAAHLDPVHTDLCQLLGHRRAGQLLTQLVRAGVLGPLTAGGPQYRLVPVVADVVRRCLPMGAPQTRRLHSRAATWYAGHGLLMPALRSFGRSGAGQATAGLLAEHGTALLASGGAETIVEACRSLPEQALTADLRMLRGEALQIRGDFDAAIAGYGTLAEDREHLAAGLAWRYGLVHYLRGDPRAALDVFRRGRLDAQPSTDNVRLLAWAAAAYWTTGDATACRDHAHGALAAAVAVGGDDALAAAHAALALEAKLRGDRPAADEHHEKALRAAEAARDTVQVTRIRANRASALVGEGRYAEALAQLRPAVELADASGNAAMLALALCNEGTAYFHLGQLAEATACYERAVPILQRMGSHKVAYALVGLGEIHALRGRASLARAAFEEALRASEPFNDQQVQLPALAGLARVLVAEDAGAAIALAQRAVDLERGPDSATARLALGWVALETGDRARAAEVAVTASDAARRHRDRAALAEALELRGAAATDLAATRRAWREGAAILRDIGARVAADRVAVLLGRLPGADPSERLGAHLAADRLAALGVPPPGPRPAGPRARIRTLGRFELYLDGTPVPATAWQSRKARDLLRILAARRGRAISREQLGELLWPDQDPGRVGHRLSVALSTLRAVLDPERRAPTDHFVVAAHASLALDLGHVELDIEEFLTEAAHGLHLTAQGETAQGRAALLLAERRYRGEFLEDEPYDDWAASTRVEARRVYLRVVRELARGRHDIDETVRLLGRALELEPYDEGVHGEFIRTLVAAGRHGEAAQAYRRYAEAMRAIGVRARARDELPEAPPS</sequence>
<feature type="repeat" description="TPR" evidence="3">
    <location>
        <begin position="536"/>
        <end position="569"/>
    </location>
</feature>
<dbReference type="InterPro" id="IPR027417">
    <property type="entry name" value="P-loop_NTPase"/>
</dbReference>
<dbReference type="SUPFAM" id="SSF46894">
    <property type="entry name" value="C-terminal effector domain of the bipartite response regulators"/>
    <property type="match status" value="1"/>
</dbReference>
<dbReference type="OrthoDB" id="134985at2"/>
<dbReference type="InterPro" id="IPR019734">
    <property type="entry name" value="TPR_rpt"/>
</dbReference>
<dbReference type="InterPro" id="IPR001867">
    <property type="entry name" value="OmpR/PhoB-type_DNA-bd"/>
</dbReference>
<dbReference type="PANTHER" id="PTHR35807">
    <property type="entry name" value="TRANSCRIPTIONAL REGULATOR REDD-RELATED"/>
    <property type="match status" value="1"/>
</dbReference>
<evidence type="ECO:0000256" key="1">
    <source>
        <dbReference type="ARBA" id="ARBA00005820"/>
    </source>
</evidence>
<dbReference type="GO" id="GO:0006355">
    <property type="term" value="P:regulation of DNA-templated transcription"/>
    <property type="evidence" value="ECO:0007669"/>
    <property type="project" value="InterPro"/>
</dbReference>
<dbReference type="SMART" id="SM00028">
    <property type="entry name" value="TPR"/>
    <property type="match status" value="5"/>
</dbReference>
<dbReference type="Proteomes" id="UP000198707">
    <property type="component" value="Unassembled WGS sequence"/>
</dbReference>
<dbReference type="PROSITE" id="PS50005">
    <property type="entry name" value="TPR"/>
    <property type="match status" value="1"/>
</dbReference>
<dbReference type="InterPro" id="IPR016032">
    <property type="entry name" value="Sig_transdc_resp-reg_C-effctor"/>
</dbReference>
<dbReference type="SUPFAM" id="SSF52540">
    <property type="entry name" value="P-loop containing nucleoside triphosphate hydrolases"/>
    <property type="match status" value="1"/>
</dbReference>
<dbReference type="AlphaFoldDB" id="A0A1H6VRV9"/>
<dbReference type="SUPFAM" id="SSF48452">
    <property type="entry name" value="TPR-like"/>
    <property type="match status" value="2"/>
</dbReference>
<organism evidence="6 7">
    <name type="scientific">Micromonospora phaseoli</name>
    <dbReference type="NCBI Taxonomy" id="1144548"/>
    <lineage>
        <taxon>Bacteria</taxon>
        <taxon>Bacillati</taxon>
        <taxon>Actinomycetota</taxon>
        <taxon>Actinomycetes</taxon>
        <taxon>Micromonosporales</taxon>
        <taxon>Micromonosporaceae</taxon>
        <taxon>Micromonospora</taxon>
    </lineage>
</organism>
<name>A0A1H6VRV9_9ACTN</name>
<evidence type="ECO:0000256" key="2">
    <source>
        <dbReference type="ARBA" id="ARBA00023125"/>
    </source>
</evidence>
<reference evidence="7" key="1">
    <citation type="submission" date="2016-10" db="EMBL/GenBank/DDBJ databases">
        <authorList>
            <person name="Varghese N."/>
            <person name="Submissions S."/>
        </authorList>
    </citation>
    <scope>NUCLEOTIDE SEQUENCE [LARGE SCALE GENOMIC DNA]</scope>
    <source>
        <strain evidence="7">CGMCC 4.7038</strain>
    </source>
</reference>
<evidence type="ECO:0000259" key="5">
    <source>
        <dbReference type="SMART" id="SM01043"/>
    </source>
</evidence>